<dbReference type="PANTHER" id="PTHR43179">
    <property type="entry name" value="RHAMNOSYLTRANSFERASE WBBL"/>
    <property type="match status" value="1"/>
</dbReference>
<comment type="caution">
    <text evidence="5">The sequence shown here is derived from an EMBL/GenBank/DDBJ whole genome shotgun (WGS) entry which is preliminary data.</text>
</comment>
<accession>A0A4Q1B5K8</accession>
<proteinExistence type="inferred from homology"/>
<dbReference type="AlphaFoldDB" id="A0A4Q1B5K8"/>
<keyword evidence="3" id="KW-0808">Transferase</keyword>
<dbReference type="Proteomes" id="UP000289718">
    <property type="component" value="Unassembled WGS sequence"/>
</dbReference>
<evidence type="ECO:0000256" key="2">
    <source>
        <dbReference type="ARBA" id="ARBA00022676"/>
    </source>
</evidence>
<protein>
    <recommendedName>
        <fullName evidence="4">Glycosyltransferase 2-like domain-containing protein</fullName>
    </recommendedName>
</protein>
<feature type="domain" description="Glycosyltransferase 2-like" evidence="4">
    <location>
        <begin position="11"/>
        <end position="132"/>
    </location>
</feature>
<comment type="similarity">
    <text evidence="1">Belongs to the glycosyltransferase 2 family.</text>
</comment>
<dbReference type="PANTHER" id="PTHR43179:SF12">
    <property type="entry name" value="GALACTOFURANOSYLTRANSFERASE GLFT2"/>
    <property type="match status" value="1"/>
</dbReference>
<evidence type="ECO:0000313" key="5">
    <source>
        <dbReference type="EMBL" id="RXK13607.1"/>
    </source>
</evidence>
<dbReference type="GO" id="GO:0016757">
    <property type="term" value="F:glycosyltransferase activity"/>
    <property type="evidence" value="ECO:0007669"/>
    <property type="project" value="UniProtKB-KW"/>
</dbReference>
<name>A0A4Q1B5K8_9BACT</name>
<dbReference type="Pfam" id="PF00535">
    <property type="entry name" value="Glycos_transf_2"/>
    <property type="match status" value="1"/>
</dbReference>
<reference evidence="5 6" key="1">
    <citation type="submission" date="2017-09" db="EMBL/GenBank/DDBJ databases">
        <title>Genomics of the genus Arcobacter.</title>
        <authorList>
            <person name="Perez-Cataluna A."/>
            <person name="Figueras M.J."/>
            <person name="Salas-Masso N."/>
        </authorList>
    </citation>
    <scope>NUCLEOTIDE SEQUENCE [LARGE SCALE GENOMIC DNA]</scope>
    <source>
        <strain evidence="5 6">F156-34</strain>
    </source>
</reference>
<evidence type="ECO:0000313" key="6">
    <source>
        <dbReference type="Proteomes" id="UP000289718"/>
    </source>
</evidence>
<dbReference type="SUPFAM" id="SSF53448">
    <property type="entry name" value="Nucleotide-diphospho-sugar transferases"/>
    <property type="match status" value="1"/>
</dbReference>
<dbReference type="InterPro" id="IPR001173">
    <property type="entry name" value="Glyco_trans_2-like"/>
</dbReference>
<dbReference type="CDD" id="cd04186">
    <property type="entry name" value="GT_2_like_c"/>
    <property type="match status" value="1"/>
</dbReference>
<evidence type="ECO:0000256" key="3">
    <source>
        <dbReference type="ARBA" id="ARBA00022679"/>
    </source>
</evidence>
<evidence type="ECO:0000259" key="4">
    <source>
        <dbReference type="Pfam" id="PF00535"/>
    </source>
</evidence>
<keyword evidence="6" id="KW-1185">Reference proteome</keyword>
<sequence length="455" mass="53248">MGEDYMKDIGIVICNFNKIDYLKGCLKTLFESSFKNYSYDVIVVDNASEDGSPEFIKEKYPEITLLENEINTGGSGGFDRGIRYCIDKKYEYVCLLDNDILLERNTIINLVEYIKLNPNVGVVGSKICTMDNPEILQEMGSFIDFENKFNVVTPLKSHRDDDSLPDIVVCDYVPACCLVTTNEVLNKVGSFNTEHFIYWDDMDWCTRIKRAGYEVHAINNSRVFHKMGAANHSNTFGLYYFERNRILFFLKYLNDEKLNKFSDGISDWLVSLTFFSNLKGNYATPKSFLCAIDDLLLGNLGRQDSSIFVKEQEESIFKKYNLEKDNKIAIYMQNDMFSNRRVYEYIKESYQEITICCDELNLELIESNFEEEIILFEKSVEIDYERLFFVQKHILDDYNELYIDPRCIFIDQYINTSSFKDIENLKTAFENFKAISENIYKPVLKRKLKLIKENK</sequence>
<dbReference type="EMBL" id="NXIE01000002">
    <property type="protein sequence ID" value="RXK13607.1"/>
    <property type="molecule type" value="Genomic_DNA"/>
</dbReference>
<gene>
    <name evidence="5" type="ORF">CP965_07365</name>
</gene>
<organism evidence="5 6">
    <name type="scientific">Halarcobacter mediterraneus</name>
    <dbReference type="NCBI Taxonomy" id="2023153"/>
    <lineage>
        <taxon>Bacteria</taxon>
        <taxon>Pseudomonadati</taxon>
        <taxon>Campylobacterota</taxon>
        <taxon>Epsilonproteobacteria</taxon>
        <taxon>Campylobacterales</taxon>
        <taxon>Arcobacteraceae</taxon>
        <taxon>Halarcobacter</taxon>
    </lineage>
</organism>
<evidence type="ECO:0000256" key="1">
    <source>
        <dbReference type="ARBA" id="ARBA00006739"/>
    </source>
</evidence>
<dbReference type="InterPro" id="IPR029044">
    <property type="entry name" value="Nucleotide-diphossugar_trans"/>
</dbReference>
<keyword evidence="2" id="KW-0328">Glycosyltransferase</keyword>
<dbReference type="Gene3D" id="3.90.550.10">
    <property type="entry name" value="Spore Coat Polysaccharide Biosynthesis Protein SpsA, Chain A"/>
    <property type="match status" value="1"/>
</dbReference>